<reference evidence="2" key="2">
    <citation type="submission" date="2015-01" db="EMBL/GenBank/DDBJ databases">
        <title>Evolutionary Origins and Diversification of the Mycorrhizal Mutualists.</title>
        <authorList>
            <consortium name="DOE Joint Genome Institute"/>
            <consortium name="Mycorrhizal Genomics Consortium"/>
            <person name="Kohler A."/>
            <person name="Kuo A."/>
            <person name="Nagy L.G."/>
            <person name="Floudas D."/>
            <person name="Copeland A."/>
            <person name="Barry K.W."/>
            <person name="Cichocki N."/>
            <person name="Veneault-Fourrey C."/>
            <person name="LaButti K."/>
            <person name="Lindquist E.A."/>
            <person name="Lipzen A."/>
            <person name="Lundell T."/>
            <person name="Morin E."/>
            <person name="Murat C."/>
            <person name="Riley R."/>
            <person name="Ohm R."/>
            <person name="Sun H."/>
            <person name="Tunlid A."/>
            <person name="Henrissat B."/>
            <person name="Grigoriev I.V."/>
            <person name="Hibbett D.S."/>
            <person name="Martin F."/>
        </authorList>
    </citation>
    <scope>NUCLEOTIDE SEQUENCE [LARGE SCALE GENOMIC DNA]</scope>
    <source>
        <strain evidence="2">Ve08.2h10</strain>
    </source>
</reference>
<dbReference type="Proteomes" id="UP000054538">
    <property type="component" value="Unassembled WGS sequence"/>
</dbReference>
<dbReference type="STRING" id="930991.A0A0D0CX00"/>
<name>A0A0D0CX00_9AGAM</name>
<dbReference type="InParanoid" id="A0A0D0CX00"/>
<reference evidence="1 2" key="1">
    <citation type="submission" date="2014-04" db="EMBL/GenBank/DDBJ databases">
        <authorList>
            <consortium name="DOE Joint Genome Institute"/>
            <person name="Kuo A."/>
            <person name="Kohler A."/>
            <person name="Jargeat P."/>
            <person name="Nagy L.G."/>
            <person name="Floudas D."/>
            <person name="Copeland A."/>
            <person name="Barry K.W."/>
            <person name="Cichocki N."/>
            <person name="Veneault-Fourrey C."/>
            <person name="LaButti K."/>
            <person name="Lindquist E.A."/>
            <person name="Lipzen A."/>
            <person name="Lundell T."/>
            <person name="Morin E."/>
            <person name="Murat C."/>
            <person name="Sun H."/>
            <person name="Tunlid A."/>
            <person name="Henrissat B."/>
            <person name="Grigoriev I.V."/>
            <person name="Hibbett D.S."/>
            <person name="Martin F."/>
            <person name="Nordberg H.P."/>
            <person name="Cantor M.N."/>
            <person name="Hua S.X."/>
        </authorList>
    </citation>
    <scope>NUCLEOTIDE SEQUENCE [LARGE SCALE GENOMIC DNA]</scope>
    <source>
        <strain evidence="1 2">Ve08.2h10</strain>
    </source>
</reference>
<dbReference type="AlphaFoldDB" id="A0A0D0CX00"/>
<gene>
    <name evidence="1" type="ORF">PAXRUDRAFT_159625</name>
</gene>
<accession>A0A0D0CX00</accession>
<proteinExistence type="predicted"/>
<organism evidence="1 2">
    <name type="scientific">Paxillus rubicundulus Ve08.2h10</name>
    <dbReference type="NCBI Taxonomy" id="930991"/>
    <lineage>
        <taxon>Eukaryota</taxon>
        <taxon>Fungi</taxon>
        <taxon>Dikarya</taxon>
        <taxon>Basidiomycota</taxon>
        <taxon>Agaricomycotina</taxon>
        <taxon>Agaricomycetes</taxon>
        <taxon>Agaricomycetidae</taxon>
        <taxon>Boletales</taxon>
        <taxon>Paxilineae</taxon>
        <taxon>Paxillaceae</taxon>
        <taxon>Paxillus</taxon>
    </lineage>
</organism>
<sequence length="80" mass="8931">TLELALVLPMDYPTSPKHTLDQDLGLQCLHVQAVMSPIFIPLQSIIRGALLVPDFKHDGDFFLVNYVDGNMFLCSKTLNT</sequence>
<dbReference type="EMBL" id="KN826106">
    <property type="protein sequence ID" value="KIK80078.1"/>
    <property type="molecule type" value="Genomic_DNA"/>
</dbReference>
<protein>
    <submittedName>
        <fullName evidence="1">Uncharacterized protein</fullName>
    </submittedName>
</protein>
<feature type="non-terminal residue" evidence="1">
    <location>
        <position position="1"/>
    </location>
</feature>
<evidence type="ECO:0000313" key="2">
    <source>
        <dbReference type="Proteomes" id="UP000054538"/>
    </source>
</evidence>
<dbReference type="OrthoDB" id="3239511at2759"/>
<dbReference type="HOGENOM" id="CLU_132233_1_0_1"/>
<evidence type="ECO:0000313" key="1">
    <source>
        <dbReference type="EMBL" id="KIK80078.1"/>
    </source>
</evidence>
<keyword evidence="2" id="KW-1185">Reference proteome</keyword>